<dbReference type="AlphaFoldDB" id="A0A6A6XMU9"/>
<protein>
    <submittedName>
        <fullName evidence="2">Uncharacterized protein</fullName>
    </submittedName>
</protein>
<gene>
    <name evidence="2" type="ORF">K505DRAFT_334442</name>
</gene>
<evidence type="ECO:0000313" key="2">
    <source>
        <dbReference type="EMBL" id="KAF2797265.1"/>
    </source>
</evidence>
<accession>A0A6A6XMU9</accession>
<keyword evidence="3" id="KW-1185">Reference proteome</keyword>
<sequence length="252" mass="27312">MFLLPSALCLPPPAGCSPNWPRPPLAAAAHRPRAVRVRVVWGANETTSAAWRWRFWVKPEQPALRPRLRPHYDRRGSSPPAHCHCQSSYTPAKHARATTRLAADRPFASHPPSLRRRSRCPGADAAGTPPAPRVHAGPPGLWNCDWAWPGRRRTRQKDSGRAPGAMDRTIAVLAIHGASRKFGAQIWAPAGTGAIARARPATSSGAALPRRLVLHFAATRGRSRILRLSTQHVACPSPDVCSAVCPTTTSAR</sequence>
<evidence type="ECO:0000256" key="1">
    <source>
        <dbReference type="SAM" id="MobiDB-lite"/>
    </source>
</evidence>
<proteinExistence type="predicted"/>
<feature type="region of interest" description="Disordered" evidence="1">
    <location>
        <begin position="67"/>
        <end position="89"/>
    </location>
</feature>
<name>A0A6A6XMU9_9PLEO</name>
<evidence type="ECO:0000313" key="3">
    <source>
        <dbReference type="Proteomes" id="UP000799757"/>
    </source>
</evidence>
<reference evidence="2" key="1">
    <citation type="journal article" date="2020" name="Stud. Mycol.">
        <title>101 Dothideomycetes genomes: a test case for predicting lifestyles and emergence of pathogens.</title>
        <authorList>
            <person name="Haridas S."/>
            <person name="Albert R."/>
            <person name="Binder M."/>
            <person name="Bloem J."/>
            <person name="Labutti K."/>
            <person name="Salamov A."/>
            <person name="Andreopoulos B."/>
            <person name="Baker S."/>
            <person name="Barry K."/>
            <person name="Bills G."/>
            <person name="Bluhm B."/>
            <person name="Cannon C."/>
            <person name="Castanera R."/>
            <person name="Culley D."/>
            <person name="Daum C."/>
            <person name="Ezra D."/>
            <person name="Gonzalez J."/>
            <person name="Henrissat B."/>
            <person name="Kuo A."/>
            <person name="Liang C."/>
            <person name="Lipzen A."/>
            <person name="Lutzoni F."/>
            <person name="Magnuson J."/>
            <person name="Mondo S."/>
            <person name="Nolan M."/>
            <person name="Ohm R."/>
            <person name="Pangilinan J."/>
            <person name="Park H.-J."/>
            <person name="Ramirez L."/>
            <person name="Alfaro M."/>
            <person name="Sun H."/>
            <person name="Tritt A."/>
            <person name="Yoshinaga Y."/>
            <person name="Zwiers L.-H."/>
            <person name="Turgeon B."/>
            <person name="Goodwin S."/>
            <person name="Spatafora J."/>
            <person name="Crous P."/>
            <person name="Grigoriev I."/>
        </authorList>
    </citation>
    <scope>NUCLEOTIDE SEQUENCE</scope>
    <source>
        <strain evidence="2">CBS 109.77</strain>
    </source>
</reference>
<feature type="region of interest" description="Disordered" evidence="1">
    <location>
        <begin position="103"/>
        <end position="136"/>
    </location>
</feature>
<organism evidence="2 3">
    <name type="scientific">Melanomma pulvis-pyrius CBS 109.77</name>
    <dbReference type="NCBI Taxonomy" id="1314802"/>
    <lineage>
        <taxon>Eukaryota</taxon>
        <taxon>Fungi</taxon>
        <taxon>Dikarya</taxon>
        <taxon>Ascomycota</taxon>
        <taxon>Pezizomycotina</taxon>
        <taxon>Dothideomycetes</taxon>
        <taxon>Pleosporomycetidae</taxon>
        <taxon>Pleosporales</taxon>
        <taxon>Melanommataceae</taxon>
        <taxon>Melanomma</taxon>
    </lineage>
</organism>
<dbReference type="Proteomes" id="UP000799757">
    <property type="component" value="Unassembled WGS sequence"/>
</dbReference>
<dbReference type="EMBL" id="MU001810">
    <property type="protein sequence ID" value="KAF2797265.1"/>
    <property type="molecule type" value="Genomic_DNA"/>
</dbReference>